<keyword evidence="5" id="KW-0539">Nucleus</keyword>
<sequence length="320" mass="36155">LNVFQNVFPFVFLLRPNRYIISSQKLILGYVSGSLPLPNPEDQQSIEAIEEAVRLHYVRSDVTRPQREEDDHSKCQLILHCVDNSGAFGDRGIFATLRAKDPSIADRYELISRMGDLRIGDTHLISDVKELRADFFEPNYDSAETEGQPSTSSHTDEAVILFVAQSSKRRGNISDHGVPTYIYYFAKPHRPPPALAQPAAPPVPKKRPNPSPRGPSKRAKAKRDSGDVVNDGEEEEMEEDDEESDSSSASSSASEHDWSEENDEDEEEEGSDDEDEDEDESSDEEITDEELEDLKIKRRRRSSRTAVRHQARKRKSSEGR</sequence>
<evidence type="ECO:0000313" key="8">
    <source>
        <dbReference type="Proteomes" id="UP000053660"/>
    </source>
</evidence>
<dbReference type="SUPFAM" id="SSF52949">
    <property type="entry name" value="Macro domain-like"/>
    <property type="match status" value="1"/>
</dbReference>
<dbReference type="GO" id="GO:0003678">
    <property type="term" value="F:DNA helicase activity"/>
    <property type="evidence" value="ECO:0007669"/>
    <property type="project" value="InterPro"/>
</dbReference>
<comment type="similarity">
    <text evidence="2">Belongs to the SNF2/RAD54 helicase family.</text>
</comment>
<evidence type="ECO:0000256" key="6">
    <source>
        <dbReference type="SAM" id="MobiDB-lite"/>
    </source>
</evidence>
<feature type="compositionally biased region" description="Basic residues" evidence="6">
    <location>
        <begin position="296"/>
        <end position="320"/>
    </location>
</feature>
<dbReference type="PANTHER" id="PTHR47157">
    <property type="entry name" value="CHROMODOMAIN-HELICASE-DNA-BINDING PROTEIN 1-LIKE"/>
    <property type="match status" value="1"/>
</dbReference>
<dbReference type="InterPro" id="IPR031053">
    <property type="entry name" value="ALC1"/>
</dbReference>
<evidence type="ECO:0000313" key="7">
    <source>
        <dbReference type="EMBL" id="KHJ90103.1"/>
    </source>
</evidence>
<accession>A0A0B1SXU6</accession>
<feature type="region of interest" description="Disordered" evidence="6">
    <location>
        <begin position="193"/>
        <end position="320"/>
    </location>
</feature>
<comment type="subcellular location">
    <subcellularLocation>
        <location evidence="1">Nucleus</location>
    </subcellularLocation>
</comment>
<dbReference type="PANTHER" id="PTHR47157:SF1">
    <property type="entry name" value="CHROMODOMAIN-HELICASE-DNA-BINDING PROTEIN 1-LIKE"/>
    <property type="match status" value="1"/>
</dbReference>
<dbReference type="GO" id="GO:0005634">
    <property type="term" value="C:nucleus"/>
    <property type="evidence" value="ECO:0007669"/>
    <property type="project" value="UniProtKB-SubCell"/>
</dbReference>
<dbReference type="GO" id="GO:0006281">
    <property type="term" value="P:DNA repair"/>
    <property type="evidence" value="ECO:0007669"/>
    <property type="project" value="InterPro"/>
</dbReference>
<dbReference type="GO" id="GO:0005524">
    <property type="term" value="F:ATP binding"/>
    <property type="evidence" value="ECO:0007669"/>
    <property type="project" value="UniProtKB-KW"/>
</dbReference>
<dbReference type="InterPro" id="IPR043472">
    <property type="entry name" value="Macro_dom-like"/>
</dbReference>
<name>A0A0B1SXU6_OESDE</name>
<dbReference type="Gene3D" id="3.40.220.10">
    <property type="entry name" value="Leucine Aminopeptidase, subunit E, domain 1"/>
    <property type="match status" value="1"/>
</dbReference>
<evidence type="ECO:0000256" key="2">
    <source>
        <dbReference type="ARBA" id="ARBA00007025"/>
    </source>
</evidence>
<reference evidence="7 8" key="1">
    <citation type="submission" date="2014-03" db="EMBL/GenBank/DDBJ databases">
        <title>Draft genome of the hookworm Oesophagostomum dentatum.</title>
        <authorList>
            <person name="Mitreva M."/>
        </authorList>
    </citation>
    <scope>NUCLEOTIDE SEQUENCE [LARGE SCALE GENOMIC DNA]</scope>
    <source>
        <strain evidence="7 8">OD-Hann</strain>
    </source>
</reference>
<feature type="non-terminal residue" evidence="7">
    <location>
        <position position="1"/>
    </location>
</feature>
<proteinExistence type="inferred from homology"/>
<keyword evidence="4" id="KW-0067">ATP-binding</keyword>
<keyword evidence="8" id="KW-1185">Reference proteome</keyword>
<organism evidence="7 8">
    <name type="scientific">Oesophagostomum dentatum</name>
    <name type="common">Nodular worm</name>
    <dbReference type="NCBI Taxonomy" id="61180"/>
    <lineage>
        <taxon>Eukaryota</taxon>
        <taxon>Metazoa</taxon>
        <taxon>Ecdysozoa</taxon>
        <taxon>Nematoda</taxon>
        <taxon>Chromadorea</taxon>
        <taxon>Rhabditida</taxon>
        <taxon>Rhabditina</taxon>
        <taxon>Rhabditomorpha</taxon>
        <taxon>Strongyloidea</taxon>
        <taxon>Strongylidae</taxon>
        <taxon>Oesophagostomum</taxon>
    </lineage>
</organism>
<keyword evidence="3" id="KW-0547">Nucleotide-binding</keyword>
<evidence type="ECO:0000256" key="1">
    <source>
        <dbReference type="ARBA" id="ARBA00004123"/>
    </source>
</evidence>
<dbReference type="EMBL" id="KN553377">
    <property type="protein sequence ID" value="KHJ90103.1"/>
    <property type="molecule type" value="Genomic_DNA"/>
</dbReference>
<dbReference type="AlphaFoldDB" id="A0A0B1SXU6"/>
<dbReference type="Proteomes" id="UP000053660">
    <property type="component" value="Unassembled WGS sequence"/>
</dbReference>
<evidence type="ECO:0000256" key="4">
    <source>
        <dbReference type="ARBA" id="ARBA00022840"/>
    </source>
</evidence>
<gene>
    <name evidence="7" type="ORF">OESDEN_10060</name>
</gene>
<evidence type="ECO:0000256" key="5">
    <source>
        <dbReference type="ARBA" id="ARBA00023242"/>
    </source>
</evidence>
<dbReference type="GO" id="GO:0006338">
    <property type="term" value="P:chromatin remodeling"/>
    <property type="evidence" value="ECO:0007669"/>
    <property type="project" value="InterPro"/>
</dbReference>
<feature type="compositionally biased region" description="Acidic residues" evidence="6">
    <location>
        <begin position="230"/>
        <end position="245"/>
    </location>
</feature>
<protein>
    <submittedName>
        <fullName evidence="7">Uncharacterized protein</fullName>
    </submittedName>
</protein>
<feature type="compositionally biased region" description="Acidic residues" evidence="6">
    <location>
        <begin position="260"/>
        <end position="292"/>
    </location>
</feature>
<dbReference type="OrthoDB" id="5848999at2759"/>
<feature type="compositionally biased region" description="Pro residues" evidence="6">
    <location>
        <begin position="193"/>
        <end position="213"/>
    </location>
</feature>
<evidence type="ECO:0000256" key="3">
    <source>
        <dbReference type="ARBA" id="ARBA00022741"/>
    </source>
</evidence>